<evidence type="ECO:0000313" key="2">
    <source>
        <dbReference type="Proteomes" id="UP001141434"/>
    </source>
</evidence>
<dbReference type="EMBL" id="JAPMSZ010000005">
    <property type="protein sequence ID" value="KAJ5101619.1"/>
    <property type="molecule type" value="Genomic_DNA"/>
</dbReference>
<organism evidence="1 2">
    <name type="scientific">Penicillium alfredii</name>
    <dbReference type="NCBI Taxonomy" id="1506179"/>
    <lineage>
        <taxon>Eukaryota</taxon>
        <taxon>Fungi</taxon>
        <taxon>Dikarya</taxon>
        <taxon>Ascomycota</taxon>
        <taxon>Pezizomycotina</taxon>
        <taxon>Eurotiomycetes</taxon>
        <taxon>Eurotiomycetidae</taxon>
        <taxon>Eurotiales</taxon>
        <taxon>Aspergillaceae</taxon>
        <taxon>Penicillium</taxon>
    </lineage>
</organism>
<protein>
    <submittedName>
        <fullName evidence="1">Uncharacterized protein</fullName>
    </submittedName>
</protein>
<name>A0A9W9FJZ3_9EURO</name>
<dbReference type="RefSeq" id="XP_056512450.1">
    <property type="nucleotide sequence ID" value="XM_056654423.1"/>
</dbReference>
<reference evidence="1" key="1">
    <citation type="submission" date="2022-11" db="EMBL/GenBank/DDBJ databases">
        <authorList>
            <person name="Petersen C."/>
        </authorList>
    </citation>
    <scope>NUCLEOTIDE SEQUENCE</scope>
    <source>
        <strain evidence="1">IBT 34128</strain>
    </source>
</reference>
<gene>
    <name evidence="1" type="ORF">NUU61_003841</name>
</gene>
<dbReference type="GeneID" id="81393591"/>
<keyword evidence="2" id="KW-1185">Reference proteome</keyword>
<comment type="caution">
    <text evidence="1">The sequence shown here is derived from an EMBL/GenBank/DDBJ whole genome shotgun (WGS) entry which is preliminary data.</text>
</comment>
<sequence>MLASGDLARPLLLANTPLRWRTARPADAESVETTTIPSWTPLSPKALCPTGLPVAECFPTDLMHH</sequence>
<reference evidence="1" key="2">
    <citation type="journal article" date="2023" name="IMA Fungus">
        <title>Comparative genomic study of the Penicillium genus elucidates a diverse pangenome and 15 lateral gene transfer events.</title>
        <authorList>
            <person name="Petersen C."/>
            <person name="Sorensen T."/>
            <person name="Nielsen M.R."/>
            <person name="Sondergaard T.E."/>
            <person name="Sorensen J.L."/>
            <person name="Fitzpatrick D.A."/>
            <person name="Frisvad J.C."/>
            <person name="Nielsen K.L."/>
        </authorList>
    </citation>
    <scope>NUCLEOTIDE SEQUENCE</scope>
    <source>
        <strain evidence="1">IBT 34128</strain>
    </source>
</reference>
<dbReference type="Proteomes" id="UP001141434">
    <property type="component" value="Unassembled WGS sequence"/>
</dbReference>
<evidence type="ECO:0000313" key="1">
    <source>
        <dbReference type="EMBL" id="KAJ5101619.1"/>
    </source>
</evidence>
<proteinExistence type="predicted"/>
<accession>A0A9W9FJZ3</accession>
<dbReference type="AlphaFoldDB" id="A0A9W9FJZ3"/>